<evidence type="ECO:0000256" key="1">
    <source>
        <dbReference type="SAM" id="MobiDB-lite"/>
    </source>
</evidence>
<protein>
    <submittedName>
        <fullName evidence="2">Uncharacterized protein</fullName>
    </submittedName>
</protein>
<dbReference type="AlphaFoldDB" id="A0A402D0E3"/>
<keyword evidence="3" id="KW-1185">Reference proteome</keyword>
<dbReference type="EMBL" id="AP025739">
    <property type="protein sequence ID" value="BDI33626.1"/>
    <property type="molecule type" value="Genomic_DNA"/>
</dbReference>
<gene>
    <name evidence="2" type="ORF">CCAX7_56770</name>
</gene>
<evidence type="ECO:0000313" key="3">
    <source>
        <dbReference type="Proteomes" id="UP000287394"/>
    </source>
</evidence>
<reference evidence="2 3" key="1">
    <citation type="journal article" date="2019" name="Int. J. Syst. Evol. Microbiol.">
        <title>Capsulimonas corticalis gen. nov., sp. nov., an aerobic capsulated bacterium, of a novel bacterial order, Capsulimonadales ord. nov., of the class Armatimonadia of the phylum Armatimonadetes.</title>
        <authorList>
            <person name="Li J."/>
            <person name="Kudo C."/>
            <person name="Tonouchi A."/>
        </authorList>
    </citation>
    <scope>NUCLEOTIDE SEQUENCE [LARGE SCALE GENOMIC DNA]</scope>
    <source>
        <strain evidence="2 3">AX-7</strain>
    </source>
</reference>
<feature type="compositionally biased region" description="Polar residues" evidence="1">
    <location>
        <begin position="116"/>
        <end position="133"/>
    </location>
</feature>
<proteinExistence type="predicted"/>
<name>A0A402D0E3_9BACT</name>
<organism evidence="2 3">
    <name type="scientific">Capsulimonas corticalis</name>
    <dbReference type="NCBI Taxonomy" id="2219043"/>
    <lineage>
        <taxon>Bacteria</taxon>
        <taxon>Bacillati</taxon>
        <taxon>Armatimonadota</taxon>
        <taxon>Armatimonadia</taxon>
        <taxon>Capsulimonadales</taxon>
        <taxon>Capsulimonadaceae</taxon>
        <taxon>Capsulimonas</taxon>
    </lineage>
</organism>
<sequence>MMDPGTLIVTALAFAGPELAKGALSEAAKNAYASLKELLHKHFAGDEEAESALKHHEKKPQAYEAILKDAILQAGLDKNEEVLKQAKALLAAADPSGTAQGKYNVAISGGQGNQVGDGNTQTNTFGASPTSQS</sequence>
<dbReference type="Proteomes" id="UP000287394">
    <property type="component" value="Chromosome"/>
</dbReference>
<feature type="region of interest" description="Disordered" evidence="1">
    <location>
        <begin position="104"/>
        <end position="133"/>
    </location>
</feature>
<dbReference type="RefSeq" id="WP_119323043.1">
    <property type="nucleotide sequence ID" value="NZ_AP025739.1"/>
</dbReference>
<dbReference type="KEGG" id="ccot:CCAX7_56770"/>
<evidence type="ECO:0000313" key="2">
    <source>
        <dbReference type="EMBL" id="BDI33626.1"/>
    </source>
</evidence>
<accession>A0A402D0E3</accession>
<dbReference type="OrthoDB" id="3298878at2"/>